<evidence type="ECO:0000256" key="2">
    <source>
        <dbReference type="SAM" id="MobiDB-lite"/>
    </source>
</evidence>
<proteinExistence type="predicted"/>
<gene>
    <name evidence="3" type="ORF">BLNAU_9101</name>
</gene>
<feature type="compositionally biased region" description="Polar residues" evidence="2">
    <location>
        <begin position="544"/>
        <end position="556"/>
    </location>
</feature>
<dbReference type="Proteomes" id="UP001281761">
    <property type="component" value="Unassembled WGS sequence"/>
</dbReference>
<feature type="compositionally biased region" description="Polar residues" evidence="2">
    <location>
        <begin position="589"/>
        <end position="602"/>
    </location>
</feature>
<evidence type="ECO:0000313" key="4">
    <source>
        <dbReference type="Proteomes" id="UP001281761"/>
    </source>
</evidence>
<organism evidence="3 4">
    <name type="scientific">Blattamonas nauphoetae</name>
    <dbReference type="NCBI Taxonomy" id="2049346"/>
    <lineage>
        <taxon>Eukaryota</taxon>
        <taxon>Metamonada</taxon>
        <taxon>Preaxostyla</taxon>
        <taxon>Oxymonadida</taxon>
        <taxon>Blattamonas</taxon>
    </lineage>
</organism>
<evidence type="ECO:0000313" key="3">
    <source>
        <dbReference type="EMBL" id="KAK2955941.1"/>
    </source>
</evidence>
<feature type="coiled-coil region" evidence="1">
    <location>
        <begin position="483"/>
        <end position="510"/>
    </location>
</feature>
<keyword evidence="1" id="KW-0175">Coiled coil</keyword>
<sequence>MTHPCISNTTSALSTIPARLGATEIADNEFDRRHTVSDHFPREGLRRDNNRRECSRRRRNDWLIHCLLVPSAQTQPISSHRLPHLIRSPHKLASLPTGPAVSPNCGFSVGFLDQLSNSMISERNFRTSSTIRPISAEHSSCGLVERTDASARIDWVGELEADLWQAMNKAALSSSSPPFILTTERAPINCLLSTLSRKDSASRFFDYSPRAFPKFAAALLDCASKHVMAFRVAGVKETPHSPISFSHTKACSLASSPRVSNRSLNFSQTSSPIASSFLAHSSSNLSALKPRHLPTNHDEISLSHVNKSYQVPLSLSDASIALRNISLVVEVKWSFEGDEEERVILTQVSAPEPSVLNEQPPKTAEDDEEGNLYVKKRKVTILTQPLSTFKEETVPDTPPEPLPDEEKKEEKAHVKLVRHSHLFYSTESEEGHPSPLPPFYFCRNVRWSTSRSSTTEIRTMKKRDIQQFVWESSGAYESGGRWMVDLKKDVDAYEAEEREEEERRAHERKQLLARPKGALQFFDGCSEADQQPALRGTLLRKDQPPSTTRRLRQNQSQDRHQVPLHRETKLSHHRHCRPSRNGSARGLSRRQSQARTYSQSPSLIPEDSVNVITNTGHSPDRVEHLPASWTGTQTGQPECKPEVQPN</sequence>
<protein>
    <submittedName>
        <fullName evidence="3">Uncharacterized protein</fullName>
    </submittedName>
</protein>
<keyword evidence="4" id="KW-1185">Reference proteome</keyword>
<reference evidence="3 4" key="1">
    <citation type="journal article" date="2022" name="bioRxiv">
        <title>Genomics of Preaxostyla Flagellates Illuminates Evolutionary Transitions and the Path Towards Mitochondrial Loss.</title>
        <authorList>
            <person name="Novak L.V.F."/>
            <person name="Treitli S.C."/>
            <person name="Pyrih J."/>
            <person name="Halakuc P."/>
            <person name="Pipaliya S.V."/>
            <person name="Vacek V."/>
            <person name="Brzon O."/>
            <person name="Soukal P."/>
            <person name="Eme L."/>
            <person name="Dacks J.B."/>
            <person name="Karnkowska A."/>
            <person name="Elias M."/>
            <person name="Hampl V."/>
        </authorList>
    </citation>
    <scope>NUCLEOTIDE SEQUENCE [LARGE SCALE GENOMIC DNA]</scope>
    <source>
        <strain evidence="3">NAU3</strain>
        <tissue evidence="3">Gut</tissue>
    </source>
</reference>
<comment type="caution">
    <text evidence="3">The sequence shown here is derived from an EMBL/GenBank/DDBJ whole genome shotgun (WGS) entry which is preliminary data.</text>
</comment>
<name>A0ABQ9XWU1_9EUKA</name>
<feature type="compositionally biased region" description="Basic and acidic residues" evidence="2">
    <location>
        <begin position="557"/>
        <end position="570"/>
    </location>
</feature>
<feature type="region of interest" description="Disordered" evidence="2">
    <location>
        <begin position="532"/>
        <end position="646"/>
    </location>
</feature>
<accession>A0ABQ9XWU1</accession>
<evidence type="ECO:0000256" key="1">
    <source>
        <dbReference type="SAM" id="Coils"/>
    </source>
</evidence>
<dbReference type="EMBL" id="JARBJD010000061">
    <property type="protein sequence ID" value="KAK2955941.1"/>
    <property type="molecule type" value="Genomic_DNA"/>
</dbReference>